<keyword evidence="6" id="KW-0406">Ion transport</keyword>
<dbReference type="GO" id="GO:0007035">
    <property type="term" value="P:vacuolar acidification"/>
    <property type="evidence" value="ECO:0007669"/>
    <property type="project" value="TreeGrafter"/>
</dbReference>
<comment type="similarity">
    <text evidence="2">Belongs to the V-ATPase 116 kDa subunit family.</text>
</comment>
<dbReference type="GO" id="GO:0033179">
    <property type="term" value="C:proton-transporting V-type ATPase, V0 domain"/>
    <property type="evidence" value="ECO:0007669"/>
    <property type="project" value="InterPro"/>
</dbReference>
<evidence type="ECO:0000313" key="10">
    <source>
        <dbReference type="EMBL" id="SFL28840.1"/>
    </source>
</evidence>
<evidence type="ECO:0000313" key="11">
    <source>
        <dbReference type="Proteomes" id="UP000199006"/>
    </source>
</evidence>
<dbReference type="GO" id="GO:0051117">
    <property type="term" value="F:ATPase binding"/>
    <property type="evidence" value="ECO:0007669"/>
    <property type="project" value="TreeGrafter"/>
</dbReference>
<evidence type="ECO:0000256" key="7">
    <source>
        <dbReference type="ARBA" id="ARBA00023136"/>
    </source>
</evidence>
<dbReference type="Pfam" id="PF01496">
    <property type="entry name" value="V_ATPase_I"/>
    <property type="match status" value="2"/>
</dbReference>
<name>A0A1I4GH44_9FIRM</name>
<feature type="transmembrane region" description="Helical" evidence="9">
    <location>
        <begin position="563"/>
        <end position="585"/>
    </location>
</feature>
<keyword evidence="11" id="KW-1185">Reference proteome</keyword>
<accession>A0A1I4GH44</accession>
<feature type="transmembrane region" description="Helical" evidence="9">
    <location>
        <begin position="432"/>
        <end position="456"/>
    </location>
</feature>
<evidence type="ECO:0000256" key="2">
    <source>
        <dbReference type="ARBA" id="ARBA00009904"/>
    </source>
</evidence>
<dbReference type="PANTHER" id="PTHR11629:SF63">
    <property type="entry name" value="V-TYPE PROTON ATPASE SUBUNIT A"/>
    <property type="match status" value="1"/>
</dbReference>
<evidence type="ECO:0000256" key="9">
    <source>
        <dbReference type="SAM" id="Phobius"/>
    </source>
</evidence>
<feature type="transmembrane region" description="Helical" evidence="9">
    <location>
        <begin position="496"/>
        <end position="516"/>
    </location>
</feature>
<comment type="subcellular location">
    <subcellularLocation>
        <location evidence="1">Membrane</location>
        <topology evidence="1">Multi-pass membrane protein</topology>
    </subcellularLocation>
</comment>
<dbReference type="OrthoDB" id="9803814at2"/>
<keyword evidence="8" id="KW-0175">Coiled coil</keyword>
<evidence type="ECO:0000256" key="3">
    <source>
        <dbReference type="ARBA" id="ARBA00022448"/>
    </source>
</evidence>
<dbReference type="GO" id="GO:0046961">
    <property type="term" value="F:proton-transporting ATPase activity, rotational mechanism"/>
    <property type="evidence" value="ECO:0007669"/>
    <property type="project" value="InterPro"/>
</dbReference>
<proteinExistence type="inferred from homology"/>
<keyword evidence="3" id="KW-0813">Transport</keyword>
<feature type="transmembrane region" description="Helical" evidence="9">
    <location>
        <begin position="591"/>
        <end position="614"/>
    </location>
</feature>
<organism evidence="10 11">
    <name type="scientific">Halanaerobium salsuginis</name>
    <dbReference type="NCBI Taxonomy" id="29563"/>
    <lineage>
        <taxon>Bacteria</taxon>
        <taxon>Bacillati</taxon>
        <taxon>Bacillota</taxon>
        <taxon>Clostridia</taxon>
        <taxon>Halanaerobiales</taxon>
        <taxon>Halanaerobiaceae</taxon>
        <taxon>Halanaerobium</taxon>
    </lineage>
</organism>
<feature type="transmembrane region" description="Helical" evidence="9">
    <location>
        <begin position="393"/>
        <end position="412"/>
    </location>
</feature>
<feature type="transmembrane region" description="Helical" evidence="9">
    <location>
        <begin position="350"/>
        <end position="381"/>
    </location>
</feature>
<evidence type="ECO:0000256" key="5">
    <source>
        <dbReference type="ARBA" id="ARBA00022989"/>
    </source>
</evidence>
<reference evidence="10 11" key="1">
    <citation type="submission" date="2016-10" db="EMBL/GenBank/DDBJ databases">
        <authorList>
            <person name="de Groot N.N."/>
        </authorList>
    </citation>
    <scope>NUCLEOTIDE SEQUENCE [LARGE SCALE GENOMIC DNA]</scope>
    <source>
        <strain evidence="10 11">ATCC 51327</strain>
    </source>
</reference>
<keyword evidence="5 9" id="KW-1133">Transmembrane helix</keyword>
<evidence type="ECO:0000256" key="1">
    <source>
        <dbReference type="ARBA" id="ARBA00004141"/>
    </source>
</evidence>
<keyword evidence="7 9" id="KW-0472">Membrane</keyword>
<keyword evidence="4 9" id="KW-0812">Transmembrane</keyword>
<evidence type="ECO:0000256" key="8">
    <source>
        <dbReference type="SAM" id="Coils"/>
    </source>
</evidence>
<dbReference type="STRING" id="29563.SAMN02983006_00733"/>
<dbReference type="PANTHER" id="PTHR11629">
    <property type="entry name" value="VACUOLAR PROTON ATPASES"/>
    <property type="match status" value="1"/>
</dbReference>
<dbReference type="InterPro" id="IPR002490">
    <property type="entry name" value="V-ATPase_116kDa_su"/>
</dbReference>
<feature type="coiled-coil region" evidence="8">
    <location>
        <begin position="95"/>
        <end position="122"/>
    </location>
</feature>
<dbReference type="RefSeq" id="WP_089859836.1">
    <property type="nucleotide sequence ID" value="NZ_FOTI01000006.1"/>
</dbReference>
<evidence type="ECO:0000256" key="6">
    <source>
        <dbReference type="ARBA" id="ARBA00023065"/>
    </source>
</evidence>
<sequence>MGVKKVKKFQILGLKKQVDLITKAIIKNKQIELLKKEKYEQEFKEYKTENPYKDYFSQISDIFSKLKLESNQAELDLIETTKLDLNQLDNFINPIQNKLDKLARISKKIDQEEKRLQNLKKHIYLMRNMDVQLEDLKNLSYITLIFGSLTKERYSRLIENVTNLPILVLEVNSNEERVWFFTFAKKEYEEKAIDILKSANFERIELPDRVTEQPRSILKQADHRLEKIKIIREQIKLEYDKLKHRYQVEIKNYYQKLLFLNKIKEIDNHYYDESNYFFMVSGWISEENEVEFKQKIADKYPEVIYTSQKINDIDAENPPTIIENPGWVKGFSALVKLYGLPKYGELDPSLFFAVTYILLFGIMFGDLGQGFIFALLGYLIINQKISFIKEKSIGQVLMLLGGSSMLFGIFYGSVFSLESIIPALVIKPMDNIMSWLGFTILIGIVLLIIAMFFNLFNSFKNKDYQQAFFAESGLSGLIFYLFILASLAVYAIKGSLLLPLSLTILISVILLAIIFLKEPLGNLVETGSFKIEQSLGNFLLESGFEIFDIVLNYFSNTLSFLRVGAFTLNHFGLSMAVILLINMVSNHAGSLFILVLGNLIIMVLEGVVVGIQILRLEFFEIFSKFYSGTGREFNPIKLN</sequence>
<evidence type="ECO:0000256" key="4">
    <source>
        <dbReference type="ARBA" id="ARBA00022692"/>
    </source>
</evidence>
<gene>
    <name evidence="10" type="ORF">SAMN02983006_00733</name>
</gene>
<dbReference type="EMBL" id="FOTI01000006">
    <property type="protein sequence ID" value="SFL28840.1"/>
    <property type="molecule type" value="Genomic_DNA"/>
</dbReference>
<dbReference type="Proteomes" id="UP000199006">
    <property type="component" value="Unassembled WGS sequence"/>
</dbReference>
<dbReference type="GO" id="GO:0016471">
    <property type="term" value="C:vacuolar proton-transporting V-type ATPase complex"/>
    <property type="evidence" value="ECO:0007669"/>
    <property type="project" value="TreeGrafter"/>
</dbReference>
<feature type="transmembrane region" description="Helical" evidence="9">
    <location>
        <begin position="468"/>
        <end position="490"/>
    </location>
</feature>
<protein>
    <submittedName>
        <fullName evidence="10">V/A-type H+-transporting ATPase subunit I</fullName>
    </submittedName>
</protein>
<dbReference type="AlphaFoldDB" id="A0A1I4GH44"/>
<feature type="coiled-coil region" evidence="8">
    <location>
        <begin position="218"/>
        <end position="245"/>
    </location>
</feature>